<reference evidence="13" key="1">
    <citation type="submission" date="2020-07" db="EMBL/GenBank/DDBJ databases">
        <title>A long reads based de novo assembly of the rainbow trout Arlee double haploid line genome.</title>
        <authorList>
            <person name="Gao G."/>
            <person name="Palti Y."/>
        </authorList>
    </citation>
    <scope>NUCLEOTIDE SEQUENCE [LARGE SCALE GENOMIC DNA]</scope>
</reference>
<evidence type="ECO:0000256" key="5">
    <source>
        <dbReference type="ARBA" id="ARBA00022737"/>
    </source>
</evidence>
<keyword evidence="3" id="KW-0808">Transferase</keyword>
<dbReference type="Pfam" id="PF25393">
    <property type="entry name" value="LTM"/>
    <property type="match status" value="1"/>
</dbReference>
<dbReference type="UniPathway" id="UPA00143"/>
<keyword evidence="4" id="KW-0479">Metal-binding</keyword>
<feature type="domain" description="RanBP2-type" evidence="11">
    <location>
        <begin position="356"/>
        <end position="385"/>
    </location>
</feature>
<dbReference type="GO" id="GO:0097039">
    <property type="term" value="P:protein linear polyubiquitination"/>
    <property type="evidence" value="ECO:0007669"/>
    <property type="project" value="TreeGrafter"/>
</dbReference>
<evidence type="ECO:0000256" key="3">
    <source>
        <dbReference type="ARBA" id="ARBA00022679"/>
    </source>
</evidence>
<dbReference type="GO" id="GO:0043123">
    <property type="term" value="P:positive regulation of canonical NF-kappaB signal transduction"/>
    <property type="evidence" value="ECO:0007669"/>
    <property type="project" value="TreeGrafter"/>
</dbReference>
<evidence type="ECO:0000256" key="4">
    <source>
        <dbReference type="ARBA" id="ARBA00022723"/>
    </source>
</evidence>
<dbReference type="InterPro" id="IPR001876">
    <property type="entry name" value="Znf_RanBP2"/>
</dbReference>
<evidence type="ECO:0000259" key="12">
    <source>
        <dbReference type="PROSITE" id="PS51873"/>
    </source>
</evidence>
<reference evidence="13" key="3">
    <citation type="submission" date="2025-09" db="UniProtKB">
        <authorList>
            <consortium name="Ensembl"/>
        </authorList>
    </citation>
    <scope>IDENTIFICATION</scope>
</reference>
<comment type="similarity">
    <text evidence="2">Belongs to the RBR family.</text>
</comment>
<feature type="region of interest" description="Disordered" evidence="10">
    <location>
        <begin position="1"/>
        <end position="24"/>
    </location>
</feature>
<evidence type="ECO:0000256" key="10">
    <source>
        <dbReference type="SAM" id="MobiDB-lite"/>
    </source>
</evidence>
<evidence type="ECO:0000256" key="1">
    <source>
        <dbReference type="ARBA" id="ARBA00004906"/>
    </source>
</evidence>
<dbReference type="PROSITE" id="PS01358">
    <property type="entry name" value="ZF_RANBP2_1"/>
    <property type="match status" value="1"/>
</dbReference>
<dbReference type="PANTHER" id="PTHR22770:SF45">
    <property type="entry name" value="RANBP-TYPE AND C3HC4-TYPE ZINC FINGER-CONTAINING PROTEIN 1"/>
    <property type="match status" value="1"/>
</dbReference>
<dbReference type="FunFam" id="2.30.29.30:FF:000447">
    <property type="entry name" value="RanBP-type and C3HC4-type zinc finger-containing protein 1"/>
    <property type="match status" value="1"/>
</dbReference>
<dbReference type="Pfam" id="PF16764">
    <property type="entry name" value="Sharpin_PH"/>
    <property type="match status" value="1"/>
</dbReference>
<dbReference type="AlphaFoldDB" id="A0A8C7SJU6"/>
<dbReference type="Gene3D" id="2.30.30.380">
    <property type="entry name" value="Zn-finger domain of Sec23/24"/>
    <property type="match status" value="1"/>
</dbReference>
<dbReference type="Gene3D" id="2.30.29.30">
    <property type="entry name" value="Pleckstrin-homology domain (PH domain)/Phosphotyrosine-binding domain (PTB)"/>
    <property type="match status" value="1"/>
</dbReference>
<evidence type="ECO:0000313" key="14">
    <source>
        <dbReference type="Proteomes" id="UP000694395"/>
    </source>
</evidence>
<keyword evidence="8" id="KW-0862">Zinc</keyword>
<evidence type="ECO:0000256" key="8">
    <source>
        <dbReference type="ARBA" id="ARBA00022833"/>
    </source>
</evidence>
<dbReference type="GO" id="GO:0043130">
    <property type="term" value="F:ubiquitin binding"/>
    <property type="evidence" value="ECO:0007669"/>
    <property type="project" value="TreeGrafter"/>
</dbReference>
<protein>
    <recommendedName>
        <fullName evidence="15">RanBP2-type domain-containing protein</fullName>
    </recommendedName>
</protein>
<dbReference type="InterPro" id="IPR044066">
    <property type="entry name" value="TRIAD_supradom"/>
</dbReference>
<comment type="pathway">
    <text evidence="1">Protein modification; protein ubiquitination.</text>
</comment>
<dbReference type="InterPro" id="IPR011993">
    <property type="entry name" value="PH-like_dom_sf"/>
</dbReference>
<evidence type="ECO:0000313" key="13">
    <source>
        <dbReference type="Ensembl" id="ENSOMYP00000067348.2"/>
    </source>
</evidence>
<keyword evidence="14" id="KW-1185">Reference proteome</keyword>
<sequence length="561" mass="62404">IPLNSDGWTTHTPPPDLSSSIPSYGTSQTGCHTVLMSVRVSVSHSGIRSLCLPEAGDESVRLQLCMDPGKTEEFRLMLRDTSGTTDRSVIRQHDVLHYEVKSAKCHEVSLAMPPHDHISFNFHCQQEAQEWATVVMSSLREAHRVAASPPTDDRQLPLEALPRTEEMCAELTRVIEAGDFQAASIYAAALAHQQAGLKIQPSERSYGDTDLAVVVEDSSSSCCVTVKVFPHTTIDLLLDAGSSASVCAEQRSLASYWVRRDGDTAFLYLLSACQARLTWQLLQQDQESTLLTRATPPHGPPSNCPTSQDWRGYSTLPLRLSHSSKAGAERLNISEIKYLINLEMPQLNDALNALAVSRGWACPSCTYINKPMRPGCEICSTDRPEFYCSWKPQTRPSGVHRIQQEEETVQQYQQATEAEWRENFALLIMLDGKDPVPNPEPGEGVLLREPENSGRCVYEDTVNVFHCPICNKHNCLLCKAIHEEMDSACRTRDLLKTLVFSREALHCPQCIIIVQKNEGCDWLRCTVCHTEICSVTRGRPWGPGCSCEMNTLACSVFVLNE</sequence>
<accession>A0A8C7SJU6</accession>
<dbReference type="Ensembl" id="ENSOMYT00000073358.2">
    <property type="protein sequence ID" value="ENSOMYP00000067348.2"/>
    <property type="gene ID" value="ENSOMYG00000031217.2"/>
</dbReference>
<proteinExistence type="inferred from homology"/>
<dbReference type="Proteomes" id="UP000694395">
    <property type="component" value="Chromosome 11"/>
</dbReference>
<feature type="domain" description="RING-type" evidence="12">
    <location>
        <begin position="319"/>
        <end position="558"/>
    </location>
</feature>
<evidence type="ECO:0000256" key="7">
    <source>
        <dbReference type="ARBA" id="ARBA00022786"/>
    </source>
</evidence>
<dbReference type="GO" id="GO:0008270">
    <property type="term" value="F:zinc ion binding"/>
    <property type="evidence" value="ECO:0007669"/>
    <property type="project" value="UniProtKB-KW"/>
</dbReference>
<evidence type="ECO:0000256" key="2">
    <source>
        <dbReference type="ARBA" id="ARBA00008278"/>
    </source>
</evidence>
<dbReference type="PROSITE" id="PS50199">
    <property type="entry name" value="ZF_RANBP2_2"/>
    <property type="match status" value="1"/>
</dbReference>
<dbReference type="InterPro" id="IPR057468">
    <property type="entry name" value="HOIL-1/Sharpin_LTM"/>
</dbReference>
<dbReference type="PROSITE" id="PS51873">
    <property type="entry name" value="TRIAD"/>
    <property type="match status" value="1"/>
</dbReference>
<keyword evidence="7" id="KW-0833">Ubl conjugation pathway</keyword>
<dbReference type="GO" id="GO:0071797">
    <property type="term" value="C:LUBAC complex"/>
    <property type="evidence" value="ECO:0007669"/>
    <property type="project" value="TreeGrafter"/>
</dbReference>
<dbReference type="GeneTree" id="ENSGT00940000164582"/>
<dbReference type="SUPFAM" id="SSF57850">
    <property type="entry name" value="RING/U-box"/>
    <property type="match status" value="1"/>
</dbReference>
<dbReference type="PANTHER" id="PTHR22770">
    <property type="entry name" value="UBIQUITIN CONJUGATING ENZYME 7 INTERACTING PROTEIN-RELATED"/>
    <property type="match status" value="1"/>
</dbReference>
<dbReference type="SMART" id="SM00547">
    <property type="entry name" value="ZnF_RBZ"/>
    <property type="match status" value="1"/>
</dbReference>
<organism evidence="13 14">
    <name type="scientific">Oncorhynchus mykiss</name>
    <name type="common">Rainbow trout</name>
    <name type="synonym">Salmo gairdneri</name>
    <dbReference type="NCBI Taxonomy" id="8022"/>
    <lineage>
        <taxon>Eukaryota</taxon>
        <taxon>Metazoa</taxon>
        <taxon>Chordata</taxon>
        <taxon>Craniata</taxon>
        <taxon>Vertebrata</taxon>
        <taxon>Euteleostomi</taxon>
        <taxon>Actinopterygii</taxon>
        <taxon>Neopterygii</taxon>
        <taxon>Teleostei</taxon>
        <taxon>Protacanthopterygii</taxon>
        <taxon>Salmoniformes</taxon>
        <taxon>Salmonidae</taxon>
        <taxon>Salmoninae</taxon>
        <taxon>Oncorhynchus</taxon>
    </lineage>
</organism>
<evidence type="ECO:0000259" key="11">
    <source>
        <dbReference type="PROSITE" id="PS50199"/>
    </source>
</evidence>
<keyword evidence="6 9" id="KW-0863">Zinc-finger</keyword>
<dbReference type="GO" id="GO:0043161">
    <property type="term" value="P:proteasome-mediated ubiquitin-dependent protein catabolic process"/>
    <property type="evidence" value="ECO:0007669"/>
    <property type="project" value="TreeGrafter"/>
</dbReference>
<dbReference type="InterPro" id="IPR031912">
    <property type="entry name" value="Sharpin_PH"/>
</dbReference>
<dbReference type="GO" id="GO:0004842">
    <property type="term" value="F:ubiquitin-protein transferase activity"/>
    <property type="evidence" value="ECO:0007669"/>
    <property type="project" value="TreeGrafter"/>
</dbReference>
<evidence type="ECO:0000256" key="9">
    <source>
        <dbReference type="PROSITE-ProRule" id="PRU00322"/>
    </source>
</evidence>
<dbReference type="InterPro" id="IPR036443">
    <property type="entry name" value="Znf_RanBP2_sf"/>
</dbReference>
<dbReference type="SUPFAM" id="SSF90209">
    <property type="entry name" value="Ran binding protein zinc finger-like"/>
    <property type="match status" value="1"/>
</dbReference>
<evidence type="ECO:0000256" key="6">
    <source>
        <dbReference type="ARBA" id="ARBA00022771"/>
    </source>
</evidence>
<dbReference type="InterPro" id="IPR051628">
    <property type="entry name" value="LUBAC_E3_Ligases"/>
</dbReference>
<reference evidence="13" key="2">
    <citation type="submission" date="2025-08" db="UniProtKB">
        <authorList>
            <consortium name="Ensembl"/>
        </authorList>
    </citation>
    <scope>IDENTIFICATION</scope>
</reference>
<name>A0A8C7SJU6_ONCMY</name>
<keyword evidence="5" id="KW-0677">Repeat</keyword>
<evidence type="ECO:0008006" key="15">
    <source>
        <dbReference type="Google" id="ProtNLM"/>
    </source>
</evidence>